<comment type="caution">
    <text evidence="6">The sequence shown here is derived from an EMBL/GenBank/DDBJ whole genome shotgun (WGS) entry which is preliminary data.</text>
</comment>
<keyword evidence="7" id="KW-1185">Reference proteome</keyword>
<dbReference type="SUPFAM" id="SSF56399">
    <property type="entry name" value="ADP-ribosylation"/>
    <property type="match status" value="1"/>
</dbReference>
<evidence type="ECO:0000313" key="6">
    <source>
        <dbReference type="EMBL" id="KAK2916854.1"/>
    </source>
</evidence>
<evidence type="ECO:0000256" key="2">
    <source>
        <dbReference type="ARBA" id="ARBA00022679"/>
    </source>
</evidence>
<name>A0AA88TZH5_9TELE</name>
<proteinExistence type="predicted"/>
<keyword evidence="1" id="KW-0328">Glycosyltransferase</keyword>
<dbReference type="PANTHER" id="PTHR10339:SF27">
    <property type="entry name" value="NAD(P)(+)--ARGININE ADP-RIBOSYLTRANSFERASE"/>
    <property type="match status" value="1"/>
</dbReference>
<evidence type="ECO:0000256" key="4">
    <source>
        <dbReference type="SAM" id="MobiDB-lite"/>
    </source>
</evidence>
<dbReference type="Proteomes" id="UP001187343">
    <property type="component" value="Unassembled WGS sequence"/>
</dbReference>
<feature type="chain" id="PRO_5041652871" evidence="5">
    <location>
        <begin position="17"/>
        <end position="129"/>
    </location>
</feature>
<evidence type="ECO:0000256" key="5">
    <source>
        <dbReference type="SAM" id="SignalP"/>
    </source>
</evidence>
<accession>A0AA88TZH5</accession>
<evidence type="ECO:0000256" key="1">
    <source>
        <dbReference type="ARBA" id="ARBA00022676"/>
    </source>
</evidence>
<evidence type="ECO:0000313" key="7">
    <source>
        <dbReference type="Proteomes" id="UP001187343"/>
    </source>
</evidence>
<dbReference type="GO" id="GO:0003950">
    <property type="term" value="F:NAD+ poly-ADP-ribosyltransferase activity"/>
    <property type="evidence" value="ECO:0007669"/>
    <property type="project" value="TreeGrafter"/>
</dbReference>
<keyword evidence="3" id="KW-0548">Nucleotidyltransferase</keyword>
<protein>
    <submittedName>
        <fullName evidence="6">Uncharacterized protein</fullName>
    </submittedName>
</protein>
<feature type="signal peptide" evidence="5">
    <location>
        <begin position="1"/>
        <end position="16"/>
    </location>
</feature>
<feature type="compositionally biased region" description="Basic and acidic residues" evidence="4">
    <location>
        <begin position="101"/>
        <end position="113"/>
    </location>
</feature>
<sequence length="129" mass="14109">MLLIIEALLLISAALGQDHKAAEAAAEVPLNMALDSVDDQYDGCGQDMANQVEKEYLKKELKNSDFNSAWEEVSPVTSACPITNELSSLKKSHGKEQVSLGKKDGGFLSEESERNIGDAQLLREWSKKV</sequence>
<keyword evidence="5" id="KW-0732">Signal</keyword>
<dbReference type="Gene3D" id="3.90.176.10">
    <property type="entry name" value="Toxin ADP-ribosyltransferase, Chain A, domain 1"/>
    <property type="match status" value="1"/>
</dbReference>
<keyword evidence="2" id="KW-0808">Transferase</keyword>
<organism evidence="6 7">
    <name type="scientific">Cirrhinus molitorella</name>
    <name type="common">mud carp</name>
    <dbReference type="NCBI Taxonomy" id="172907"/>
    <lineage>
        <taxon>Eukaryota</taxon>
        <taxon>Metazoa</taxon>
        <taxon>Chordata</taxon>
        <taxon>Craniata</taxon>
        <taxon>Vertebrata</taxon>
        <taxon>Euteleostomi</taxon>
        <taxon>Actinopterygii</taxon>
        <taxon>Neopterygii</taxon>
        <taxon>Teleostei</taxon>
        <taxon>Ostariophysi</taxon>
        <taxon>Cypriniformes</taxon>
        <taxon>Cyprinidae</taxon>
        <taxon>Labeoninae</taxon>
        <taxon>Labeonini</taxon>
        <taxon>Cirrhinus</taxon>
    </lineage>
</organism>
<evidence type="ECO:0000256" key="3">
    <source>
        <dbReference type="ARBA" id="ARBA00022695"/>
    </source>
</evidence>
<dbReference type="GO" id="GO:0016779">
    <property type="term" value="F:nucleotidyltransferase activity"/>
    <property type="evidence" value="ECO:0007669"/>
    <property type="project" value="UniProtKB-KW"/>
</dbReference>
<reference evidence="6" key="1">
    <citation type="submission" date="2023-08" db="EMBL/GenBank/DDBJ databases">
        <title>Chromosome-level Genome Assembly of mud carp (Cirrhinus molitorella).</title>
        <authorList>
            <person name="Liu H."/>
        </authorList>
    </citation>
    <scope>NUCLEOTIDE SEQUENCE</scope>
    <source>
        <strain evidence="6">Prfri</strain>
        <tissue evidence="6">Muscle</tissue>
    </source>
</reference>
<dbReference type="InterPro" id="IPR050999">
    <property type="entry name" value="ADP-ribosyltransferase_ARG"/>
</dbReference>
<dbReference type="EMBL" id="JAUYZG010000001">
    <property type="protein sequence ID" value="KAK2916854.1"/>
    <property type="molecule type" value="Genomic_DNA"/>
</dbReference>
<feature type="region of interest" description="Disordered" evidence="4">
    <location>
        <begin position="93"/>
        <end position="113"/>
    </location>
</feature>
<dbReference type="AlphaFoldDB" id="A0AA88TZH5"/>
<gene>
    <name evidence="6" type="ORF">Q8A67_001228</name>
</gene>
<dbReference type="PANTHER" id="PTHR10339">
    <property type="entry name" value="ADP-RIBOSYLTRANSFERASE"/>
    <property type="match status" value="1"/>
</dbReference>